<sequence>MEKKWFNRNWLKRIFPFEFGTGGVGKISILEHYQSVNFPLPLFNPHGRGIIRIFYKESWDNTL</sequence>
<dbReference type="EMBL" id="JBHSEC010000022">
    <property type="protein sequence ID" value="MFC4411681.1"/>
    <property type="molecule type" value="Genomic_DNA"/>
</dbReference>
<protein>
    <submittedName>
        <fullName evidence="1">Uncharacterized protein</fullName>
    </submittedName>
</protein>
<organism evidence="1 2">
    <name type="scientific">Chungangia koreensis</name>
    <dbReference type="NCBI Taxonomy" id="752657"/>
    <lineage>
        <taxon>Bacteria</taxon>
        <taxon>Bacillati</taxon>
        <taxon>Bacillota</taxon>
        <taxon>Bacilli</taxon>
        <taxon>Lactobacillales</taxon>
        <taxon>Chungangia</taxon>
    </lineage>
</organism>
<gene>
    <name evidence="1" type="ORF">ACFOZY_14915</name>
</gene>
<proteinExistence type="predicted"/>
<comment type="caution">
    <text evidence="1">The sequence shown here is derived from an EMBL/GenBank/DDBJ whole genome shotgun (WGS) entry which is preliminary data.</text>
</comment>
<evidence type="ECO:0000313" key="1">
    <source>
        <dbReference type="EMBL" id="MFC4411681.1"/>
    </source>
</evidence>
<name>A0ABV8X7Y9_9LACT</name>
<reference evidence="2" key="1">
    <citation type="journal article" date="2019" name="Int. J. Syst. Evol. Microbiol.">
        <title>The Global Catalogue of Microorganisms (GCM) 10K type strain sequencing project: providing services to taxonomists for standard genome sequencing and annotation.</title>
        <authorList>
            <consortium name="The Broad Institute Genomics Platform"/>
            <consortium name="The Broad Institute Genome Sequencing Center for Infectious Disease"/>
            <person name="Wu L."/>
            <person name="Ma J."/>
        </authorList>
    </citation>
    <scope>NUCLEOTIDE SEQUENCE [LARGE SCALE GENOMIC DNA]</scope>
    <source>
        <strain evidence="2">CCUG 59778</strain>
    </source>
</reference>
<dbReference type="Proteomes" id="UP001595817">
    <property type="component" value="Unassembled WGS sequence"/>
</dbReference>
<dbReference type="RefSeq" id="WP_378156910.1">
    <property type="nucleotide sequence ID" value="NZ_JBHSEC010000022.1"/>
</dbReference>
<evidence type="ECO:0000313" key="2">
    <source>
        <dbReference type="Proteomes" id="UP001595817"/>
    </source>
</evidence>
<accession>A0ABV8X7Y9</accession>
<keyword evidence="2" id="KW-1185">Reference proteome</keyword>